<evidence type="ECO:0000256" key="8">
    <source>
        <dbReference type="ARBA" id="ARBA00022840"/>
    </source>
</evidence>
<evidence type="ECO:0000256" key="9">
    <source>
        <dbReference type="ARBA" id="ARBA00022842"/>
    </source>
</evidence>
<name>A0AAE9XI29_9ENTE</name>
<dbReference type="PANTHER" id="PTHR10584">
    <property type="entry name" value="SUGAR KINASE"/>
    <property type="match status" value="1"/>
</dbReference>
<dbReference type="Pfam" id="PF00294">
    <property type="entry name" value="PfkB"/>
    <property type="match status" value="1"/>
</dbReference>
<feature type="binding site" evidence="12">
    <location>
        <position position="277"/>
    </location>
    <ligand>
        <name>K(+)</name>
        <dbReference type="ChEBI" id="CHEBI:29103"/>
    </ligand>
</feature>
<feature type="binding site" evidence="12">
    <location>
        <begin position="39"/>
        <end position="43"/>
    </location>
    <ligand>
        <name>substrate</name>
    </ligand>
</feature>
<keyword evidence="5 12" id="KW-0479">Metal-binding</keyword>
<dbReference type="InterPro" id="IPR011611">
    <property type="entry name" value="PfkB_dom"/>
</dbReference>
<keyword evidence="10 12" id="KW-0630">Potassium</keyword>
<keyword evidence="9 12" id="KW-0460">Magnesium</keyword>
<evidence type="ECO:0000256" key="1">
    <source>
        <dbReference type="ARBA" id="ARBA00005380"/>
    </source>
</evidence>
<dbReference type="Gene3D" id="3.40.1190.20">
    <property type="match status" value="1"/>
</dbReference>
<feature type="binding site" evidence="12">
    <location>
        <position position="238"/>
    </location>
    <ligand>
        <name>K(+)</name>
        <dbReference type="ChEBI" id="CHEBI:29103"/>
    </ligand>
</feature>
<sequence length="301" mass="32164">MKHVTVVGSCSVDYVVNTDVVPREGETVFGRTFETFFGGKGANQAVAASRLGAKVSMIGAVGDDQIGQDVLHNLEENGIDTQGMATIANQSTGVAHIIVKDGDNRIIIVPGSNGDLSVAHLEAQTERLLASDVVVFQHEIAADVVEWVVDFCDRHDIPTILNPAPARALSEKTLNQATYLTPNETEFEVLFPGQDYETVLKMYPNKLIITLGSEGAVFYDGKAMVKVPPFLVRPVDTTGAGDTFNGALAVGIVNGWALKDSVTFGNLASSVAIQKAGAQAGIPTISVLKEHEAYEKTWHIE</sequence>
<feature type="active site" description="Proton acceptor" evidence="12">
    <location>
        <position position="242"/>
    </location>
</feature>
<evidence type="ECO:0000256" key="7">
    <source>
        <dbReference type="ARBA" id="ARBA00022777"/>
    </source>
</evidence>
<comment type="cofactor">
    <cofactor evidence="12">
        <name>Mg(2+)</name>
        <dbReference type="ChEBI" id="CHEBI:18420"/>
    </cofactor>
    <text evidence="12">Requires a divalent cation, most likely magnesium in vivo, as an electrophilic catalyst to aid phosphoryl group transfer. It is the chelate of the metal and the nucleotide that is the actual substrate.</text>
</comment>
<evidence type="ECO:0000256" key="6">
    <source>
        <dbReference type="ARBA" id="ARBA00022741"/>
    </source>
</evidence>
<feature type="binding site" evidence="12">
    <location>
        <position position="236"/>
    </location>
    <ligand>
        <name>K(+)</name>
        <dbReference type="ChEBI" id="CHEBI:29103"/>
    </ligand>
</feature>
<comment type="subunit">
    <text evidence="12">Homodimer.</text>
</comment>
<accession>A0AAE9XI29</accession>
<dbReference type="AlphaFoldDB" id="A0AAE9XI29"/>
<dbReference type="InterPro" id="IPR002139">
    <property type="entry name" value="Ribo/fructo_kinase"/>
</dbReference>
<comment type="caution">
    <text evidence="12">Lacks conserved residue(s) required for the propagation of feature annotation.</text>
</comment>
<evidence type="ECO:0000259" key="13">
    <source>
        <dbReference type="Pfam" id="PF00294"/>
    </source>
</evidence>
<dbReference type="GO" id="GO:0005829">
    <property type="term" value="C:cytosol"/>
    <property type="evidence" value="ECO:0007669"/>
    <property type="project" value="TreeGrafter"/>
</dbReference>
<feature type="binding site" evidence="12">
    <location>
        <position position="275"/>
    </location>
    <ligand>
        <name>K(+)</name>
        <dbReference type="ChEBI" id="CHEBI:29103"/>
    </ligand>
</feature>
<feature type="binding site" evidence="12">
    <location>
        <position position="266"/>
    </location>
    <ligand>
        <name>ATP</name>
        <dbReference type="ChEBI" id="CHEBI:30616"/>
    </ligand>
</feature>
<evidence type="ECO:0000256" key="3">
    <source>
        <dbReference type="ARBA" id="ARBA00016943"/>
    </source>
</evidence>
<evidence type="ECO:0000256" key="5">
    <source>
        <dbReference type="ARBA" id="ARBA00022723"/>
    </source>
</evidence>
<evidence type="ECO:0000256" key="2">
    <source>
        <dbReference type="ARBA" id="ARBA00012035"/>
    </source>
</evidence>
<keyword evidence="7 12" id="KW-0418">Kinase</keyword>
<dbReference type="EC" id="2.7.1.15" evidence="2 12"/>
<evidence type="ECO:0000256" key="10">
    <source>
        <dbReference type="ARBA" id="ARBA00022958"/>
    </source>
</evidence>
<comment type="subcellular location">
    <subcellularLocation>
        <location evidence="12">Cytoplasm</location>
    </subcellularLocation>
</comment>
<reference evidence="14" key="1">
    <citation type="submission" date="2023-01" db="EMBL/GenBank/DDBJ databases">
        <title>Oxazolidinone resistance genes in florfenicol resistant enterococci from beef cattle and veal calves at slaughter.</title>
        <authorList>
            <person name="Biggel M."/>
        </authorList>
    </citation>
    <scope>NUCLEOTIDE SEQUENCE</scope>
    <source>
        <strain evidence="14">K204-1</strain>
    </source>
</reference>
<dbReference type="GO" id="GO:0019303">
    <property type="term" value="P:D-ribose catabolic process"/>
    <property type="evidence" value="ECO:0007669"/>
    <property type="project" value="UniProtKB-UniRule"/>
</dbReference>
<evidence type="ECO:0000256" key="11">
    <source>
        <dbReference type="ARBA" id="ARBA00023277"/>
    </source>
</evidence>
<keyword evidence="8 12" id="KW-0067">ATP-binding</keyword>
<organism evidence="14 15">
    <name type="scientific">Vagococcus lutrae</name>
    <dbReference type="NCBI Taxonomy" id="81947"/>
    <lineage>
        <taxon>Bacteria</taxon>
        <taxon>Bacillati</taxon>
        <taxon>Bacillota</taxon>
        <taxon>Bacilli</taxon>
        <taxon>Lactobacillales</taxon>
        <taxon>Enterococcaceae</taxon>
        <taxon>Vagococcus</taxon>
    </lineage>
</organism>
<dbReference type="InterPro" id="IPR011877">
    <property type="entry name" value="Ribokinase"/>
</dbReference>
<keyword evidence="6 12" id="KW-0547">Nucleotide-binding</keyword>
<proteinExistence type="inferred from homology"/>
<dbReference type="PROSITE" id="PS00584">
    <property type="entry name" value="PFKB_KINASES_2"/>
    <property type="match status" value="1"/>
</dbReference>
<keyword evidence="11 12" id="KW-0119">Carbohydrate metabolism</keyword>
<dbReference type="GO" id="GO:0046872">
    <property type="term" value="F:metal ion binding"/>
    <property type="evidence" value="ECO:0007669"/>
    <property type="project" value="UniProtKB-KW"/>
</dbReference>
<protein>
    <recommendedName>
        <fullName evidence="3 12">Ribokinase</fullName>
        <shortName evidence="12">RK</shortName>
        <ecNumber evidence="2 12">2.7.1.15</ecNumber>
    </recommendedName>
</protein>
<feature type="domain" description="Carbohydrate kinase PfkB" evidence="13">
    <location>
        <begin position="1"/>
        <end position="284"/>
    </location>
</feature>
<comment type="similarity">
    <text evidence="1">Belongs to the carbohydrate kinase pfkB family.</text>
</comment>
<dbReference type="Proteomes" id="UP001179600">
    <property type="component" value="Chromosome"/>
</dbReference>
<evidence type="ECO:0000313" key="14">
    <source>
        <dbReference type="EMBL" id="WCG22676.1"/>
    </source>
</evidence>
<dbReference type="GO" id="GO:0005524">
    <property type="term" value="F:ATP binding"/>
    <property type="evidence" value="ECO:0007669"/>
    <property type="project" value="UniProtKB-UniRule"/>
</dbReference>
<dbReference type="GO" id="GO:0004747">
    <property type="term" value="F:ribokinase activity"/>
    <property type="evidence" value="ECO:0007669"/>
    <property type="project" value="UniProtKB-UniRule"/>
</dbReference>
<comment type="pathway">
    <text evidence="12">Carbohydrate metabolism; D-ribose degradation; D-ribose 5-phosphate from beta-D-ribopyranose: step 2/2.</text>
</comment>
<dbReference type="HAMAP" id="MF_01987">
    <property type="entry name" value="Ribokinase"/>
    <property type="match status" value="1"/>
</dbReference>
<feature type="binding site" evidence="12">
    <location>
        <begin position="210"/>
        <end position="215"/>
    </location>
    <ligand>
        <name>ATP</name>
        <dbReference type="ChEBI" id="CHEBI:30616"/>
    </ligand>
</feature>
<comment type="function">
    <text evidence="12">Catalyzes the phosphorylation of ribose at O-5 in a reaction requiring ATP and magnesium. The resulting D-ribose-5-phosphate can then be used either for sythesis of nucleotides, histidine, and tryptophan, or as a component of the pentose phosphate pathway.</text>
</comment>
<evidence type="ECO:0000256" key="12">
    <source>
        <dbReference type="HAMAP-Rule" id="MF_01987"/>
    </source>
</evidence>
<evidence type="ECO:0000313" key="15">
    <source>
        <dbReference type="Proteomes" id="UP001179600"/>
    </source>
</evidence>
<dbReference type="PANTHER" id="PTHR10584:SF166">
    <property type="entry name" value="RIBOKINASE"/>
    <property type="match status" value="1"/>
</dbReference>
<dbReference type="SUPFAM" id="SSF53613">
    <property type="entry name" value="Ribokinase-like"/>
    <property type="match status" value="1"/>
</dbReference>
<gene>
    <name evidence="12 14" type="primary">rbsK</name>
    <name evidence="14" type="ORF">PML95_09870</name>
</gene>
<comment type="activity regulation">
    <text evidence="12">Activated by a monovalent cation that binds near, but not in, the active site. The most likely occupant of the site in vivo is potassium. Ion binding induces a conformational change that may alter substrate affinity.</text>
</comment>
<dbReference type="PRINTS" id="PR00990">
    <property type="entry name" value="RIBOKINASE"/>
</dbReference>
<dbReference type="NCBIfam" id="TIGR02152">
    <property type="entry name" value="D_ribokin_bact"/>
    <property type="match status" value="1"/>
</dbReference>
<dbReference type="EMBL" id="CP116507">
    <property type="protein sequence ID" value="WCG22676.1"/>
    <property type="molecule type" value="Genomic_DNA"/>
</dbReference>
<feature type="binding site" evidence="12">
    <location>
        <position position="183"/>
    </location>
    <ligand>
        <name>ATP</name>
        <dbReference type="ChEBI" id="CHEBI:30616"/>
    </ligand>
</feature>
<feature type="binding site" evidence="12">
    <location>
        <position position="272"/>
    </location>
    <ligand>
        <name>K(+)</name>
        <dbReference type="ChEBI" id="CHEBI:29103"/>
    </ligand>
</feature>
<dbReference type="InterPro" id="IPR029056">
    <property type="entry name" value="Ribokinase-like"/>
</dbReference>
<evidence type="ECO:0000256" key="4">
    <source>
        <dbReference type="ARBA" id="ARBA00022679"/>
    </source>
</evidence>
<keyword evidence="4 12" id="KW-0808">Transferase</keyword>
<dbReference type="InterPro" id="IPR002173">
    <property type="entry name" value="Carboh/pur_kinase_PfkB_CS"/>
</dbReference>
<feature type="binding site" evidence="12">
    <location>
        <begin position="241"/>
        <end position="242"/>
    </location>
    <ligand>
        <name>ATP</name>
        <dbReference type="ChEBI" id="CHEBI:30616"/>
    </ligand>
</feature>
<feature type="binding site" evidence="12">
    <location>
        <position position="242"/>
    </location>
    <ligand>
        <name>substrate</name>
    </ligand>
</feature>
<dbReference type="CDD" id="cd01174">
    <property type="entry name" value="ribokinase"/>
    <property type="match status" value="1"/>
</dbReference>
<keyword evidence="12" id="KW-0963">Cytoplasm</keyword>
<feature type="binding site" evidence="12">
    <location>
        <begin position="11"/>
        <end position="13"/>
    </location>
    <ligand>
        <name>substrate</name>
    </ligand>
</feature>
<dbReference type="RefSeq" id="WP_272163327.1">
    <property type="nucleotide sequence ID" value="NZ_CP116507.1"/>
</dbReference>
<comment type="similarity">
    <text evidence="12">Belongs to the carbohydrate kinase PfkB family. Ribokinase subfamily.</text>
</comment>
<comment type="catalytic activity">
    <reaction evidence="12">
        <text>D-ribose + ATP = D-ribose 5-phosphate + ADP + H(+)</text>
        <dbReference type="Rhea" id="RHEA:13697"/>
        <dbReference type="ChEBI" id="CHEBI:15378"/>
        <dbReference type="ChEBI" id="CHEBI:30616"/>
        <dbReference type="ChEBI" id="CHEBI:47013"/>
        <dbReference type="ChEBI" id="CHEBI:78346"/>
        <dbReference type="ChEBI" id="CHEBI:456216"/>
        <dbReference type="EC" id="2.7.1.15"/>
    </reaction>
</comment>
<feature type="binding site" evidence="12">
    <location>
        <position position="139"/>
    </location>
    <ligand>
        <name>substrate</name>
    </ligand>
</feature>